<dbReference type="CDD" id="cd01949">
    <property type="entry name" value="GGDEF"/>
    <property type="match status" value="1"/>
</dbReference>
<dbReference type="PROSITE" id="PS50887">
    <property type="entry name" value="GGDEF"/>
    <property type="match status" value="1"/>
</dbReference>
<dbReference type="Proteomes" id="UP000076603">
    <property type="component" value="Unassembled WGS sequence"/>
</dbReference>
<dbReference type="InterPro" id="IPR052163">
    <property type="entry name" value="DGC-Regulatory_Protein"/>
</dbReference>
<dbReference type="STRING" id="1121326.CLMAG_36650"/>
<reference evidence="3 4" key="1">
    <citation type="submission" date="2016-04" db="EMBL/GenBank/DDBJ databases">
        <title>Genome sequence of Clostridium magnum DSM 2767.</title>
        <authorList>
            <person name="Poehlein A."/>
            <person name="Uhlig R."/>
            <person name="Fischer R."/>
            <person name="Bahl H."/>
            <person name="Daniel R."/>
        </authorList>
    </citation>
    <scope>NUCLEOTIDE SEQUENCE [LARGE SCALE GENOMIC DNA]</scope>
    <source>
        <strain evidence="3 4">DSM 2767</strain>
    </source>
</reference>
<feature type="domain" description="GGDEF" evidence="2">
    <location>
        <begin position="630"/>
        <end position="759"/>
    </location>
</feature>
<gene>
    <name evidence="3" type="primary">cdpA</name>
    <name evidence="3" type="ORF">CLMAG_36650</name>
</gene>
<organism evidence="3 4">
    <name type="scientific">Clostridium magnum DSM 2767</name>
    <dbReference type="NCBI Taxonomy" id="1121326"/>
    <lineage>
        <taxon>Bacteria</taxon>
        <taxon>Bacillati</taxon>
        <taxon>Bacillota</taxon>
        <taxon>Clostridia</taxon>
        <taxon>Eubacteriales</taxon>
        <taxon>Clostridiaceae</taxon>
        <taxon>Clostridium</taxon>
    </lineage>
</organism>
<dbReference type="InterPro" id="IPR029016">
    <property type="entry name" value="GAF-like_dom_sf"/>
</dbReference>
<evidence type="ECO:0000313" key="3">
    <source>
        <dbReference type="EMBL" id="KZL90757.1"/>
    </source>
</evidence>
<dbReference type="InterPro" id="IPR019494">
    <property type="entry name" value="FIST_C"/>
</dbReference>
<evidence type="ECO:0000259" key="2">
    <source>
        <dbReference type="PROSITE" id="PS50887"/>
    </source>
</evidence>
<dbReference type="SUPFAM" id="SSF55781">
    <property type="entry name" value="GAF domain-like"/>
    <property type="match status" value="1"/>
</dbReference>
<dbReference type="InterPro" id="IPR000160">
    <property type="entry name" value="GGDEF_dom"/>
</dbReference>
<dbReference type="SUPFAM" id="SSF55073">
    <property type="entry name" value="Nucleotide cyclase"/>
    <property type="match status" value="1"/>
</dbReference>
<keyword evidence="3" id="KW-0378">Hydrolase</keyword>
<dbReference type="PANTHER" id="PTHR46663">
    <property type="entry name" value="DIGUANYLATE CYCLASE DGCT-RELATED"/>
    <property type="match status" value="1"/>
</dbReference>
<feature type="coiled-coil region" evidence="1">
    <location>
        <begin position="396"/>
        <end position="430"/>
    </location>
</feature>
<dbReference type="RefSeq" id="WP_066625465.1">
    <property type="nucleotide sequence ID" value="NZ_FQXL01000067.1"/>
</dbReference>
<dbReference type="EC" id="3.1.4.52" evidence="3"/>
<dbReference type="SMART" id="SM00897">
    <property type="entry name" value="FIST"/>
    <property type="match status" value="1"/>
</dbReference>
<keyword evidence="1" id="KW-0175">Coiled coil</keyword>
<dbReference type="InterPro" id="IPR043128">
    <property type="entry name" value="Rev_trsase/Diguanyl_cyclase"/>
</dbReference>
<protein>
    <submittedName>
        <fullName evidence="3">Cyclic di-GMP phosphodiesterase CdpA</fullName>
        <ecNumber evidence="3">3.1.4.52</ecNumber>
    </submittedName>
</protein>
<dbReference type="PATRIC" id="fig|1121326.3.peg.3708"/>
<proteinExistence type="predicted"/>
<dbReference type="AlphaFoldDB" id="A0A162S4D7"/>
<dbReference type="Gene3D" id="3.30.70.270">
    <property type="match status" value="1"/>
</dbReference>
<dbReference type="InterPro" id="IPR013702">
    <property type="entry name" value="FIST_domain_N"/>
</dbReference>
<dbReference type="Pfam" id="PF00990">
    <property type="entry name" value="GGDEF"/>
    <property type="match status" value="1"/>
</dbReference>
<dbReference type="GO" id="GO:0071111">
    <property type="term" value="F:cyclic-guanylate-specific phosphodiesterase activity"/>
    <property type="evidence" value="ECO:0007669"/>
    <property type="project" value="UniProtKB-EC"/>
</dbReference>
<accession>A0A162S4D7</accession>
<dbReference type="Pfam" id="PF08495">
    <property type="entry name" value="FIST"/>
    <property type="match status" value="1"/>
</dbReference>
<dbReference type="NCBIfam" id="TIGR00254">
    <property type="entry name" value="GGDEF"/>
    <property type="match status" value="1"/>
</dbReference>
<dbReference type="PANTHER" id="PTHR46663:SF2">
    <property type="entry name" value="GGDEF DOMAIN-CONTAINING PROTEIN"/>
    <property type="match status" value="1"/>
</dbReference>
<dbReference type="EMBL" id="LWAE01000004">
    <property type="protein sequence ID" value="KZL90757.1"/>
    <property type="molecule type" value="Genomic_DNA"/>
</dbReference>
<dbReference type="OrthoDB" id="9805474at2"/>
<dbReference type="SMART" id="SM00267">
    <property type="entry name" value="GGDEF"/>
    <property type="match status" value="1"/>
</dbReference>
<comment type="caution">
    <text evidence="3">The sequence shown here is derived from an EMBL/GenBank/DDBJ whole genome shotgun (WGS) entry which is preliminary data.</text>
</comment>
<dbReference type="InterPro" id="IPR029787">
    <property type="entry name" value="Nucleotide_cyclase"/>
</dbReference>
<dbReference type="Pfam" id="PF10442">
    <property type="entry name" value="FIST_C"/>
    <property type="match status" value="1"/>
</dbReference>
<sequence length="759" mass="85881">MKQYGFVYSNFCELQTFIYSRNINMKDNIFVQIFTGIIEIKFISKIMDEITSILPQAEIIGTTTAGEIYKENVLTNTTTISFTIFETVKIKTKLLSHDNEYKLGINIVEELVEEDTKVVILFADGLVTSGRDILKGIELANSNVIVCGGKAGDNGYLEETLVFTKEGITKNGVAVASLTGKQLNVITDRSFGWSTIGKPMTITQAYGSRIFTIDNVKAVDIYKKYLGEDIAKGLPMSATEFPLIITKRGIHLARVAFGCYGDGSLSFSGNVEIGDKVQFGYGNVNMLTEQSLEIANKLKNKNIEAIFIYSCSVRRAFMQDKINLEICPLNSIAPTFGFFTYGEFFTFKNSNELLSVTMTMLAISEGEETFEKDELVLTKTENPSRNFFDGKDLGVIKVFTNLVNQVTKELQQANETLEEQKCKIEQINSFTKSVMEINNEMLSSGEIDNLLQVILDKALDIIPNGKFGSVLLVESGKLRYKAINGYLSDKIKEIEYEMEDINYSNDELFNPIIVDDVRQYLSCKVYNNELWRKTINKTPKQLLTCGIGVGGKFMGIINVFNTDDEGNFNEADKNLLKYLCYDIEIALKNVQLLENILYMSRYDSLTGLYNRYYFKEILNKTLNKAKYTNETFVICMIDLNNLKTINDTYGHDAGDSILVKFVNAFKAGIDGNDVFGRTGGDEFAVIFINKNRDQAEEVIGRISNMLREYSFHFDGDKKKISFAYGFSEFTADSHDINELLKIADKRMYEKKKIMKEKQR</sequence>
<evidence type="ECO:0000313" key="4">
    <source>
        <dbReference type="Proteomes" id="UP000076603"/>
    </source>
</evidence>
<dbReference type="SMART" id="SM01204">
    <property type="entry name" value="FIST_C"/>
    <property type="match status" value="1"/>
</dbReference>
<evidence type="ECO:0000256" key="1">
    <source>
        <dbReference type="SAM" id="Coils"/>
    </source>
</evidence>
<dbReference type="Gene3D" id="3.30.450.40">
    <property type="match status" value="1"/>
</dbReference>
<keyword evidence="4" id="KW-1185">Reference proteome</keyword>
<name>A0A162S4D7_9CLOT</name>